<dbReference type="AlphaFoldDB" id="A0A8T3DAW8"/>
<organism evidence="5 6">
    <name type="scientific">Albula goreensis</name>
    <dbReference type="NCBI Taxonomy" id="1534307"/>
    <lineage>
        <taxon>Eukaryota</taxon>
        <taxon>Metazoa</taxon>
        <taxon>Chordata</taxon>
        <taxon>Craniata</taxon>
        <taxon>Vertebrata</taxon>
        <taxon>Euteleostomi</taxon>
        <taxon>Actinopterygii</taxon>
        <taxon>Neopterygii</taxon>
        <taxon>Teleostei</taxon>
        <taxon>Albuliformes</taxon>
        <taxon>Albulidae</taxon>
        <taxon>Albula</taxon>
    </lineage>
</organism>
<dbReference type="GO" id="GO:0006401">
    <property type="term" value="P:RNA catabolic process"/>
    <property type="evidence" value="ECO:0007669"/>
    <property type="project" value="TreeGrafter"/>
</dbReference>
<dbReference type="GO" id="GO:0033897">
    <property type="term" value="F:ribonuclease T2 activity"/>
    <property type="evidence" value="ECO:0007669"/>
    <property type="project" value="InterPro"/>
</dbReference>
<feature type="chain" id="PRO_5035808395" evidence="4">
    <location>
        <begin position="19"/>
        <end position="259"/>
    </location>
</feature>
<evidence type="ECO:0000256" key="1">
    <source>
        <dbReference type="ARBA" id="ARBA00004227"/>
    </source>
</evidence>
<dbReference type="PANTHER" id="PTHR11240:SF85">
    <property type="entry name" value="RIBONUCLEASE T2"/>
    <property type="match status" value="1"/>
</dbReference>
<evidence type="ECO:0000256" key="4">
    <source>
        <dbReference type="SAM" id="SignalP"/>
    </source>
</evidence>
<comment type="caution">
    <text evidence="5">The sequence shown here is derived from an EMBL/GenBank/DDBJ whole genome shotgun (WGS) entry which is preliminary data.</text>
</comment>
<dbReference type="Gene3D" id="3.90.730.10">
    <property type="entry name" value="Ribonuclease T2-like"/>
    <property type="match status" value="1"/>
</dbReference>
<reference evidence="5" key="1">
    <citation type="submission" date="2021-01" db="EMBL/GenBank/DDBJ databases">
        <authorList>
            <person name="Zahm M."/>
            <person name="Roques C."/>
            <person name="Cabau C."/>
            <person name="Klopp C."/>
            <person name="Donnadieu C."/>
            <person name="Jouanno E."/>
            <person name="Lampietro C."/>
            <person name="Louis A."/>
            <person name="Herpin A."/>
            <person name="Echchiki A."/>
            <person name="Berthelot C."/>
            <person name="Parey E."/>
            <person name="Roest-Crollius H."/>
            <person name="Braasch I."/>
            <person name="Postlethwait J."/>
            <person name="Bobe J."/>
            <person name="Montfort J."/>
            <person name="Bouchez O."/>
            <person name="Begum T."/>
            <person name="Mejri S."/>
            <person name="Adams A."/>
            <person name="Chen W.-J."/>
            <person name="Guiguen Y."/>
        </authorList>
    </citation>
    <scope>NUCLEOTIDE SEQUENCE</scope>
    <source>
        <tissue evidence="5">Blood</tissue>
    </source>
</reference>
<evidence type="ECO:0000313" key="6">
    <source>
        <dbReference type="Proteomes" id="UP000829720"/>
    </source>
</evidence>
<name>A0A8T3DAW8_9TELE</name>
<proteinExistence type="inferred from homology"/>
<feature type="signal peptide" evidence="4">
    <location>
        <begin position="1"/>
        <end position="18"/>
    </location>
</feature>
<dbReference type="Pfam" id="PF00445">
    <property type="entry name" value="Ribonuclease_T2"/>
    <property type="match status" value="1"/>
</dbReference>
<evidence type="ECO:0000256" key="3">
    <source>
        <dbReference type="RuleBase" id="RU004328"/>
    </source>
</evidence>
<dbReference type="OrthoDB" id="435754at2759"/>
<comment type="similarity">
    <text evidence="2 3">Belongs to the RNase T2 family.</text>
</comment>
<protein>
    <submittedName>
        <fullName evidence="5">Uncharacterized protein</fullName>
    </submittedName>
</protein>
<comment type="subcellular location">
    <subcellularLocation>
        <location evidence="1">Lysosome lumen</location>
    </subcellularLocation>
</comment>
<gene>
    <name evidence="5" type="ORF">AGOR_G00122610</name>
</gene>
<evidence type="ECO:0000256" key="2">
    <source>
        <dbReference type="ARBA" id="ARBA00007469"/>
    </source>
</evidence>
<dbReference type="GO" id="GO:0003723">
    <property type="term" value="F:RNA binding"/>
    <property type="evidence" value="ECO:0007669"/>
    <property type="project" value="InterPro"/>
</dbReference>
<dbReference type="PROSITE" id="PS00530">
    <property type="entry name" value="RNASE_T2_1"/>
    <property type="match status" value="1"/>
</dbReference>
<keyword evidence="4" id="KW-0732">Signal</keyword>
<dbReference type="InterPro" id="IPR001568">
    <property type="entry name" value="RNase_T2-like"/>
</dbReference>
<dbReference type="SUPFAM" id="SSF55895">
    <property type="entry name" value="Ribonuclease Rh-like"/>
    <property type="match status" value="1"/>
</dbReference>
<dbReference type="EMBL" id="JAERUA010000011">
    <property type="protein sequence ID" value="KAI1893330.1"/>
    <property type="molecule type" value="Genomic_DNA"/>
</dbReference>
<dbReference type="PANTHER" id="PTHR11240">
    <property type="entry name" value="RIBONUCLEASE T2"/>
    <property type="match status" value="1"/>
</dbReference>
<accession>A0A8T3DAW8</accession>
<sequence length="259" mass="29519">MAVVCLLAAFLLCGPALTLKHADELFQTDITFCDWECMRFALLWPGSFCVGLKKELGCNVPRTVKSWTIHGLWPMNTGRCCSCWPIFESDLKELEPEISDLWPTLLKTKTSFTFWKQEWIKHGSCAACVEGMNSPTRYFQASLKLRGRFDIDRALMDAGIKPSCNSTYKFDDLHSALAPMMGDHLEIQCLKDSQDREVVIQVKIPLFKNFTLGCHHRHGRGEPMEAQTVWSQPPGHPCPQNIPLYYFPISHEHPDQPCD</sequence>
<keyword evidence="6" id="KW-1185">Reference proteome</keyword>
<dbReference type="InterPro" id="IPR018188">
    <property type="entry name" value="RNase_T2_His_AS_1"/>
</dbReference>
<dbReference type="InterPro" id="IPR036430">
    <property type="entry name" value="RNase_T2-like_sf"/>
</dbReference>
<dbReference type="GO" id="GO:0005576">
    <property type="term" value="C:extracellular region"/>
    <property type="evidence" value="ECO:0007669"/>
    <property type="project" value="TreeGrafter"/>
</dbReference>
<dbReference type="Proteomes" id="UP000829720">
    <property type="component" value="Unassembled WGS sequence"/>
</dbReference>
<evidence type="ECO:0000313" key="5">
    <source>
        <dbReference type="EMBL" id="KAI1893330.1"/>
    </source>
</evidence>
<dbReference type="GO" id="GO:0043202">
    <property type="term" value="C:lysosomal lumen"/>
    <property type="evidence" value="ECO:0007669"/>
    <property type="project" value="UniProtKB-SubCell"/>
</dbReference>